<evidence type="ECO:0000256" key="2">
    <source>
        <dbReference type="SAM" id="Phobius"/>
    </source>
</evidence>
<dbReference type="Proteomes" id="UP000054477">
    <property type="component" value="Unassembled WGS sequence"/>
</dbReference>
<accession>A0A0C9WVR4</accession>
<keyword evidence="2" id="KW-0472">Membrane</keyword>
<keyword evidence="2" id="KW-0812">Transmembrane</keyword>
<proteinExistence type="predicted"/>
<reference evidence="4" key="2">
    <citation type="submission" date="2015-01" db="EMBL/GenBank/DDBJ databases">
        <title>Evolutionary Origins and Diversification of the Mycorrhizal Mutualists.</title>
        <authorList>
            <consortium name="DOE Joint Genome Institute"/>
            <consortium name="Mycorrhizal Genomics Consortium"/>
            <person name="Kohler A."/>
            <person name="Kuo A."/>
            <person name="Nagy L.G."/>
            <person name="Floudas D."/>
            <person name="Copeland A."/>
            <person name="Barry K.W."/>
            <person name="Cichocki N."/>
            <person name="Veneault-Fourrey C."/>
            <person name="LaButti K."/>
            <person name="Lindquist E.A."/>
            <person name="Lipzen A."/>
            <person name="Lundell T."/>
            <person name="Morin E."/>
            <person name="Murat C."/>
            <person name="Riley R."/>
            <person name="Ohm R."/>
            <person name="Sun H."/>
            <person name="Tunlid A."/>
            <person name="Henrissat B."/>
            <person name="Grigoriev I.V."/>
            <person name="Hibbett D.S."/>
            <person name="Martin F."/>
        </authorList>
    </citation>
    <scope>NUCLEOTIDE SEQUENCE [LARGE SCALE GENOMIC DNA]</scope>
    <source>
        <strain evidence="4">LaAM-08-1</strain>
    </source>
</reference>
<name>A0A0C9WVR4_9AGAR</name>
<gene>
    <name evidence="3" type="ORF">K443DRAFT_470008</name>
</gene>
<evidence type="ECO:0000313" key="4">
    <source>
        <dbReference type="Proteomes" id="UP000054477"/>
    </source>
</evidence>
<keyword evidence="2" id="KW-1133">Transmembrane helix</keyword>
<sequence length="100" mass="11244">MKRNKKIWWYTYGYIWLLITPYASCTTPRRTEIFWMMNRIKSNEKDSPIYTEPDEIGPDRRGINAASVSSKGGLFVSAGGSDDGSGGKKHGEADRHATIT</sequence>
<dbReference type="EMBL" id="KN838578">
    <property type="protein sequence ID" value="KIK03640.1"/>
    <property type="molecule type" value="Genomic_DNA"/>
</dbReference>
<dbReference type="AlphaFoldDB" id="A0A0C9WVR4"/>
<dbReference type="HOGENOM" id="CLU_2306591_0_0_1"/>
<feature type="transmembrane region" description="Helical" evidence="2">
    <location>
        <begin position="7"/>
        <end position="24"/>
    </location>
</feature>
<feature type="region of interest" description="Disordered" evidence="1">
    <location>
        <begin position="77"/>
        <end position="100"/>
    </location>
</feature>
<protein>
    <submittedName>
        <fullName evidence="3">Uncharacterized protein</fullName>
    </submittedName>
</protein>
<keyword evidence="4" id="KW-1185">Reference proteome</keyword>
<organism evidence="3 4">
    <name type="scientific">Laccaria amethystina LaAM-08-1</name>
    <dbReference type="NCBI Taxonomy" id="1095629"/>
    <lineage>
        <taxon>Eukaryota</taxon>
        <taxon>Fungi</taxon>
        <taxon>Dikarya</taxon>
        <taxon>Basidiomycota</taxon>
        <taxon>Agaricomycotina</taxon>
        <taxon>Agaricomycetes</taxon>
        <taxon>Agaricomycetidae</taxon>
        <taxon>Agaricales</taxon>
        <taxon>Agaricineae</taxon>
        <taxon>Hydnangiaceae</taxon>
        <taxon>Laccaria</taxon>
    </lineage>
</organism>
<evidence type="ECO:0000256" key="1">
    <source>
        <dbReference type="SAM" id="MobiDB-lite"/>
    </source>
</evidence>
<reference evidence="3 4" key="1">
    <citation type="submission" date="2014-04" db="EMBL/GenBank/DDBJ databases">
        <authorList>
            <consortium name="DOE Joint Genome Institute"/>
            <person name="Kuo A."/>
            <person name="Kohler A."/>
            <person name="Nagy L.G."/>
            <person name="Floudas D."/>
            <person name="Copeland A."/>
            <person name="Barry K.W."/>
            <person name="Cichocki N."/>
            <person name="Veneault-Fourrey C."/>
            <person name="LaButti K."/>
            <person name="Lindquist E.A."/>
            <person name="Lipzen A."/>
            <person name="Lundell T."/>
            <person name="Morin E."/>
            <person name="Murat C."/>
            <person name="Sun H."/>
            <person name="Tunlid A."/>
            <person name="Henrissat B."/>
            <person name="Grigoriev I.V."/>
            <person name="Hibbett D.S."/>
            <person name="Martin F."/>
            <person name="Nordberg H.P."/>
            <person name="Cantor M.N."/>
            <person name="Hua S.X."/>
        </authorList>
    </citation>
    <scope>NUCLEOTIDE SEQUENCE [LARGE SCALE GENOMIC DNA]</scope>
    <source>
        <strain evidence="3 4">LaAM-08-1</strain>
    </source>
</reference>
<evidence type="ECO:0000313" key="3">
    <source>
        <dbReference type="EMBL" id="KIK03640.1"/>
    </source>
</evidence>
<feature type="compositionally biased region" description="Basic and acidic residues" evidence="1">
    <location>
        <begin position="85"/>
        <end position="100"/>
    </location>
</feature>